<accession>A0A1Y1U8R2</accession>
<dbReference type="FunFam" id="2.60.40.200:FF:000001">
    <property type="entry name" value="Superoxide dismutase [Cu-Zn]"/>
    <property type="match status" value="1"/>
</dbReference>
<comment type="cofactor">
    <cofactor evidence="7">
        <name>Cu cation</name>
        <dbReference type="ChEBI" id="CHEBI:23378"/>
    </cofactor>
    <text evidence="7">Binds 1 copper ion per subunit.</text>
</comment>
<dbReference type="PROSITE" id="PS00332">
    <property type="entry name" value="SOD_CU_ZN_2"/>
    <property type="match status" value="1"/>
</dbReference>
<dbReference type="InterPro" id="IPR036423">
    <property type="entry name" value="SOD-like_Cu/Zn_dom_sf"/>
</dbReference>
<reference evidence="10 11" key="1">
    <citation type="submission" date="2017-03" db="EMBL/GenBank/DDBJ databases">
        <title>Widespread Adenine N6-methylation of Active Genes in Fungi.</title>
        <authorList>
            <consortium name="DOE Joint Genome Institute"/>
            <person name="Mondo S.J."/>
            <person name="Dannebaum R.O."/>
            <person name="Kuo R.C."/>
            <person name="Louie K.B."/>
            <person name="Bewick A.J."/>
            <person name="Labutti K."/>
            <person name="Haridas S."/>
            <person name="Kuo A."/>
            <person name="Salamov A."/>
            <person name="Ahrendt S.R."/>
            <person name="Lau R."/>
            <person name="Bowen B.P."/>
            <person name="Lipzen A."/>
            <person name="Sullivan W."/>
            <person name="Andreopoulos W.B."/>
            <person name="Clum A."/>
            <person name="Lindquist E."/>
            <person name="Daum C."/>
            <person name="Northen T.R."/>
            <person name="Ramamoorthy G."/>
            <person name="Schmitz R.J."/>
            <person name="Gryganskyi A."/>
            <person name="Culley D."/>
            <person name="Magnuson J."/>
            <person name="James T.Y."/>
            <person name="O'Malley M.A."/>
            <person name="Stajich J.E."/>
            <person name="Spatafora J.W."/>
            <person name="Visel A."/>
            <person name="Grigoriev I.V."/>
        </authorList>
    </citation>
    <scope>NUCLEOTIDE SEQUENCE [LARGE SCALE GENOMIC DNA]</scope>
    <source>
        <strain evidence="10 11">NRRL Y-17943</strain>
    </source>
</reference>
<evidence type="ECO:0000256" key="7">
    <source>
        <dbReference type="RuleBase" id="RU000393"/>
    </source>
</evidence>
<dbReference type="InParanoid" id="A0A1Y1U8R2"/>
<keyword evidence="6 7" id="KW-0186">Copper</keyword>
<dbReference type="EMBL" id="NBSH01000014">
    <property type="protein sequence ID" value="ORX34402.1"/>
    <property type="molecule type" value="Genomic_DNA"/>
</dbReference>
<keyword evidence="2 7" id="KW-0479">Metal-binding</keyword>
<name>A0A1Y1U8R2_9TREE</name>
<comment type="catalytic activity">
    <reaction evidence="7">
        <text>2 superoxide + 2 H(+) = H2O2 + O2</text>
        <dbReference type="Rhea" id="RHEA:20696"/>
        <dbReference type="ChEBI" id="CHEBI:15378"/>
        <dbReference type="ChEBI" id="CHEBI:15379"/>
        <dbReference type="ChEBI" id="CHEBI:16240"/>
        <dbReference type="ChEBI" id="CHEBI:18421"/>
        <dbReference type="EC" id="1.15.1.1"/>
    </reaction>
</comment>
<comment type="caution">
    <text evidence="10">The sequence shown here is derived from an EMBL/GenBank/DDBJ whole genome shotgun (WGS) entry which is preliminary data.</text>
</comment>
<dbReference type="PROSITE" id="PS00087">
    <property type="entry name" value="SOD_CU_ZN_1"/>
    <property type="match status" value="1"/>
</dbReference>
<dbReference type="Pfam" id="PF00080">
    <property type="entry name" value="Sod_Cu"/>
    <property type="match status" value="1"/>
</dbReference>
<dbReference type="FunCoup" id="A0A1Y1U8R2">
    <property type="interactions" value="175"/>
</dbReference>
<sequence length="154" mass="15613">MVKAVAVLKGDSSVSGVITFTQDAEGSPVTVSGDIKNLSANAERGFHIHEFGDNTNGCTSAGSHFNPNKKNHGGPDDEERHVGDLGNVKTDGSGNASVNITDKHISLFGAHSIIGRSVVVHEGTDDLGKGGHADSLKTGNAGGRAACGVIGIAN</sequence>
<keyword evidence="11" id="KW-1185">Reference proteome</keyword>
<organism evidence="10 11">
    <name type="scientific">Kockovaella imperatae</name>
    <dbReference type="NCBI Taxonomy" id="4999"/>
    <lineage>
        <taxon>Eukaryota</taxon>
        <taxon>Fungi</taxon>
        <taxon>Dikarya</taxon>
        <taxon>Basidiomycota</taxon>
        <taxon>Agaricomycotina</taxon>
        <taxon>Tremellomycetes</taxon>
        <taxon>Tremellales</taxon>
        <taxon>Cuniculitremaceae</taxon>
        <taxon>Kockovaella</taxon>
    </lineage>
</organism>
<keyword evidence="5 7" id="KW-0560">Oxidoreductase</keyword>
<comment type="function">
    <text evidence="7">Destroys radicals which are normally produced within the cells and which are toxic to biological systems.</text>
</comment>
<dbReference type="GO" id="GO:0005507">
    <property type="term" value="F:copper ion binding"/>
    <property type="evidence" value="ECO:0007669"/>
    <property type="project" value="InterPro"/>
</dbReference>
<proteinExistence type="inferred from homology"/>
<evidence type="ECO:0000256" key="3">
    <source>
        <dbReference type="ARBA" id="ARBA00022833"/>
    </source>
</evidence>
<dbReference type="PRINTS" id="PR00068">
    <property type="entry name" value="CUZNDISMTASE"/>
</dbReference>
<protein>
    <recommendedName>
        <fullName evidence="7">Superoxide dismutase [Cu-Zn]</fullName>
        <ecNumber evidence="7">1.15.1.1</ecNumber>
    </recommendedName>
</protein>
<dbReference type="InterPro" id="IPR018152">
    <property type="entry name" value="SOD_Cu/Zn_BS"/>
</dbReference>
<evidence type="ECO:0000256" key="4">
    <source>
        <dbReference type="ARBA" id="ARBA00022862"/>
    </source>
</evidence>
<feature type="region of interest" description="Disordered" evidence="8">
    <location>
        <begin position="58"/>
        <end position="81"/>
    </location>
</feature>
<dbReference type="OrthoDB" id="2015551at2759"/>
<dbReference type="InterPro" id="IPR001424">
    <property type="entry name" value="SOD_Cu_Zn_dom"/>
</dbReference>
<dbReference type="CDD" id="cd00305">
    <property type="entry name" value="Cu-Zn_Superoxide_Dismutase"/>
    <property type="match status" value="1"/>
</dbReference>
<dbReference type="EC" id="1.15.1.1" evidence="7"/>
<dbReference type="Proteomes" id="UP000193218">
    <property type="component" value="Unassembled WGS sequence"/>
</dbReference>
<evidence type="ECO:0000256" key="5">
    <source>
        <dbReference type="ARBA" id="ARBA00023002"/>
    </source>
</evidence>
<keyword evidence="3 7" id="KW-0862">Zinc</keyword>
<dbReference type="RefSeq" id="XP_021868665.1">
    <property type="nucleotide sequence ID" value="XM_022012019.1"/>
</dbReference>
<dbReference type="SUPFAM" id="SSF49329">
    <property type="entry name" value="Cu,Zn superoxide dismutase-like"/>
    <property type="match status" value="1"/>
</dbReference>
<gene>
    <name evidence="10" type="ORF">BD324DRAFT_146973</name>
</gene>
<evidence type="ECO:0000259" key="9">
    <source>
        <dbReference type="Pfam" id="PF00080"/>
    </source>
</evidence>
<comment type="cofactor">
    <cofactor evidence="7">
        <name>Zn(2+)</name>
        <dbReference type="ChEBI" id="CHEBI:29105"/>
    </cofactor>
    <text evidence="7">Binds 1 zinc ion per subunit.</text>
</comment>
<dbReference type="STRING" id="4999.A0A1Y1U8R2"/>
<dbReference type="GO" id="GO:0004784">
    <property type="term" value="F:superoxide dismutase activity"/>
    <property type="evidence" value="ECO:0007669"/>
    <property type="project" value="UniProtKB-EC"/>
</dbReference>
<dbReference type="PANTHER" id="PTHR10003">
    <property type="entry name" value="SUPEROXIDE DISMUTASE CU-ZN -RELATED"/>
    <property type="match status" value="1"/>
</dbReference>
<evidence type="ECO:0000256" key="8">
    <source>
        <dbReference type="SAM" id="MobiDB-lite"/>
    </source>
</evidence>
<dbReference type="GeneID" id="33553827"/>
<keyword evidence="4" id="KW-0049">Antioxidant</keyword>
<dbReference type="AlphaFoldDB" id="A0A1Y1U8R2"/>
<dbReference type="Gene3D" id="2.60.40.200">
    <property type="entry name" value="Superoxide dismutase, copper/zinc binding domain"/>
    <property type="match status" value="1"/>
</dbReference>
<evidence type="ECO:0000256" key="6">
    <source>
        <dbReference type="ARBA" id="ARBA00023008"/>
    </source>
</evidence>
<feature type="domain" description="Superoxide dismutase copper/zinc binding" evidence="9">
    <location>
        <begin position="14"/>
        <end position="150"/>
    </location>
</feature>
<dbReference type="InterPro" id="IPR024134">
    <property type="entry name" value="SOD_Cu/Zn_/chaperone"/>
</dbReference>
<evidence type="ECO:0000313" key="10">
    <source>
        <dbReference type="EMBL" id="ORX34402.1"/>
    </source>
</evidence>
<evidence type="ECO:0000256" key="2">
    <source>
        <dbReference type="ARBA" id="ARBA00022723"/>
    </source>
</evidence>
<evidence type="ECO:0000313" key="11">
    <source>
        <dbReference type="Proteomes" id="UP000193218"/>
    </source>
</evidence>
<comment type="similarity">
    <text evidence="1 7">Belongs to the Cu-Zn superoxide dismutase family.</text>
</comment>
<evidence type="ECO:0000256" key="1">
    <source>
        <dbReference type="ARBA" id="ARBA00010457"/>
    </source>
</evidence>